<evidence type="ECO:0000256" key="5">
    <source>
        <dbReference type="ARBA" id="ARBA00022884"/>
    </source>
</evidence>
<dbReference type="GO" id="GO:0004045">
    <property type="term" value="F:peptidyl-tRNA hydrolase activity"/>
    <property type="evidence" value="ECO:0007669"/>
    <property type="project" value="UniProtKB-UniRule"/>
</dbReference>
<dbReference type="InterPro" id="IPR036416">
    <property type="entry name" value="Pept_tRNA_hydro_sf"/>
</dbReference>
<dbReference type="PANTHER" id="PTHR17224">
    <property type="entry name" value="PEPTIDYL-TRNA HYDROLASE"/>
    <property type="match status" value="1"/>
</dbReference>
<sequence>MHLIVGLGNPGKEYEDTRHNVGFNFIDNLSVKYNISLNRIKFKGVYGEGFIQGEKCILLKPSTYMNLSGESVREIVNFYKIDSNDIIIVYDDISIEIGRMRIRTKGSAGGHNGIKSIISNLGTDEFPRIKIGVGCPKGDLISHVLGKFSKEDKILIDNTIKASTEAIELIVKENLYESMNKFNGFIADK</sequence>
<dbReference type="PROSITE" id="PS01195">
    <property type="entry name" value="PEPT_TRNA_HYDROL_1"/>
    <property type="match status" value="1"/>
</dbReference>
<protein>
    <recommendedName>
        <fullName evidence="8 9">Peptidyl-tRNA hydrolase</fullName>
        <shortName evidence="9">Pth</shortName>
        <ecNumber evidence="1 9">3.1.1.29</ecNumber>
    </recommendedName>
</protein>
<comment type="caution">
    <text evidence="12">The sequence shown here is derived from an EMBL/GenBank/DDBJ whole genome shotgun (WGS) entry which is preliminary data.</text>
</comment>
<dbReference type="Pfam" id="PF01195">
    <property type="entry name" value="Pept_tRNA_hydro"/>
    <property type="match status" value="1"/>
</dbReference>
<dbReference type="Gene3D" id="3.40.50.1470">
    <property type="entry name" value="Peptidyl-tRNA hydrolase"/>
    <property type="match status" value="1"/>
</dbReference>
<comment type="similarity">
    <text evidence="6 9 11">Belongs to the PTH family.</text>
</comment>
<dbReference type="GO" id="GO:0006515">
    <property type="term" value="P:protein quality control for misfolded or incompletely synthesized proteins"/>
    <property type="evidence" value="ECO:0007669"/>
    <property type="project" value="UniProtKB-UniRule"/>
</dbReference>
<dbReference type="CDD" id="cd00462">
    <property type="entry name" value="PTH"/>
    <property type="match status" value="1"/>
</dbReference>
<keyword evidence="5 9" id="KW-0694">RNA-binding</keyword>
<feature type="site" description="Discriminates between blocked and unblocked aminoacyl-tRNA" evidence="9">
    <location>
        <position position="9"/>
    </location>
</feature>
<dbReference type="GO" id="GO:0000049">
    <property type="term" value="F:tRNA binding"/>
    <property type="evidence" value="ECO:0007669"/>
    <property type="project" value="UniProtKB-UniRule"/>
</dbReference>
<comment type="subcellular location">
    <subcellularLocation>
        <location evidence="9">Cytoplasm</location>
    </subcellularLocation>
</comment>
<dbReference type="EMBL" id="PTIS01000004">
    <property type="protein sequence ID" value="PPK48846.1"/>
    <property type="molecule type" value="Genomic_DNA"/>
</dbReference>
<dbReference type="RefSeq" id="WP_029451499.1">
    <property type="nucleotide sequence ID" value="NZ_PTIS01000004.1"/>
</dbReference>
<keyword evidence="4 9" id="KW-0378">Hydrolase</keyword>
<dbReference type="FunFam" id="3.40.50.1470:FF:000001">
    <property type="entry name" value="Peptidyl-tRNA hydrolase"/>
    <property type="match status" value="1"/>
</dbReference>
<evidence type="ECO:0000256" key="8">
    <source>
        <dbReference type="ARBA" id="ARBA00050038"/>
    </source>
</evidence>
<feature type="site" description="Stabilizes the basic form of H active site to accept a proton" evidence="9">
    <location>
        <position position="91"/>
    </location>
</feature>
<keyword evidence="2 9" id="KW-0963">Cytoplasm</keyword>
<dbReference type="PROSITE" id="PS01196">
    <property type="entry name" value="PEPT_TRNA_HYDROL_2"/>
    <property type="match status" value="1"/>
</dbReference>
<comment type="function">
    <text evidence="9">Catalyzes the release of premature peptidyl moieties from peptidyl-tRNA molecules trapped in stalled 50S ribosomal subunits, and thus maintains levels of free tRNAs and 50S ribosomes.</text>
</comment>
<evidence type="ECO:0000256" key="9">
    <source>
        <dbReference type="HAMAP-Rule" id="MF_00083"/>
    </source>
</evidence>
<evidence type="ECO:0000256" key="1">
    <source>
        <dbReference type="ARBA" id="ARBA00013260"/>
    </source>
</evidence>
<feature type="binding site" evidence="9">
    <location>
        <position position="64"/>
    </location>
    <ligand>
        <name>tRNA</name>
        <dbReference type="ChEBI" id="CHEBI:17843"/>
    </ligand>
</feature>
<evidence type="ECO:0000256" key="11">
    <source>
        <dbReference type="RuleBase" id="RU004320"/>
    </source>
</evidence>
<gene>
    <name evidence="9" type="primary">pth</name>
    <name evidence="12" type="ORF">BD821_104108</name>
</gene>
<accession>A0A2S6FZ47</accession>
<organism evidence="12 13">
    <name type="scientific">Clostridium algidicarnis DSM 15099</name>
    <dbReference type="NCBI Taxonomy" id="1121295"/>
    <lineage>
        <taxon>Bacteria</taxon>
        <taxon>Bacillati</taxon>
        <taxon>Bacillota</taxon>
        <taxon>Clostridia</taxon>
        <taxon>Eubacteriales</taxon>
        <taxon>Clostridiaceae</taxon>
        <taxon>Clostridium</taxon>
    </lineage>
</organism>
<evidence type="ECO:0000256" key="7">
    <source>
        <dbReference type="ARBA" id="ARBA00048707"/>
    </source>
</evidence>
<dbReference type="HAMAP" id="MF_00083">
    <property type="entry name" value="Pept_tRNA_hydro_bact"/>
    <property type="match status" value="1"/>
</dbReference>
<dbReference type="GO" id="GO:0005737">
    <property type="term" value="C:cytoplasm"/>
    <property type="evidence" value="ECO:0007669"/>
    <property type="project" value="UniProtKB-SubCell"/>
</dbReference>
<dbReference type="PANTHER" id="PTHR17224:SF1">
    <property type="entry name" value="PEPTIDYL-TRNA HYDROLASE"/>
    <property type="match status" value="1"/>
</dbReference>
<dbReference type="EC" id="3.1.1.29" evidence="1 9"/>
<comment type="catalytic activity">
    <reaction evidence="7 9 10">
        <text>an N-acyl-L-alpha-aminoacyl-tRNA + H2O = an N-acyl-L-amino acid + a tRNA + H(+)</text>
        <dbReference type="Rhea" id="RHEA:54448"/>
        <dbReference type="Rhea" id="RHEA-COMP:10123"/>
        <dbReference type="Rhea" id="RHEA-COMP:13883"/>
        <dbReference type="ChEBI" id="CHEBI:15377"/>
        <dbReference type="ChEBI" id="CHEBI:15378"/>
        <dbReference type="ChEBI" id="CHEBI:59874"/>
        <dbReference type="ChEBI" id="CHEBI:78442"/>
        <dbReference type="ChEBI" id="CHEBI:138191"/>
        <dbReference type="EC" id="3.1.1.29"/>
    </reaction>
</comment>
<dbReference type="Proteomes" id="UP000239863">
    <property type="component" value="Unassembled WGS sequence"/>
</dbReference>
<comment type="subunit">
    <text evidence="9">Monomer.</text>
</comment>
<dbReference type="SUPFAM" id="SSF53178">
    <property type="entry name" value="Peptidyl-tRNA hydrolase-like"/>
    <property type="match status" value="1"/>
</dbReference>
<evidence type="ECO:0000256" key="10">
    <source>
        <dbReference type="RuleBase" id="RU000673"/>
    </source>
</evidence>
<dbReference type="InterPro" id="IPR001328">
    <property type="entry name" value="Pept_tRNA_hydro"/>
</dbReference>
<proteinExistence type="inferred from homology"/>
<dbReference type="AlphaFoldDB" id="A0A2S6FZ47"/>
<comment type="function">
    <text evidence="9">Hydrolyzes ribosome-free peptidyl-tRNAs (with 1 or more amino acids incorporated), which drop off the ribosome during protein synthesis, or as a result of ribosome stalling.</text>
</comment>
<dbReference type="GeneID" id="75089739"/>
<name>A0A2S6FZ47_9CLOT</name>
<evidence type="ECO:0000313" key="13">
    <source>
        <dbReference type="Proteomes" id="UP000239863"/>
    </source>
</evidence>
<keyword evidence="3 9" id="KW-0820">tRNA-binding</keyword>
<evidence type="ECO:0000256" key="4">
    <source>
        <dbReference type="ARBA" id="ARBA00022801"/>
    </source>
</evidence>
<feature type="binding site" evidence="9">
    <location>
        <position position="14"/>
    </location>
    <ligand>
        <name>tRNA</name>
        <dbReference type="ChEBI" id="CHEBI:17843"/>
    </ligand>
</feature>
<feature type="active site" description="Proton acceptor" evidence="9">
    <location>
        <position position="19"/>
    </location>
</feature>
<dbReference type="NCBIfam" id="TIGR00447">
    <property type="entry name" value="pth"/>
    <property type="match status" value="1"/>
</dbReference>
<reference evidence="12 13" key="1">
    <citation type="submission" date="2018-02" db="EMBL/GenBank/DDBJ databases">
        <title>Genomic Encyclopedia of Archaeal and Bacterial Type Strains, Phase II (KMG-II): from individual species to whole genera.</title>
        <authorList>
            <person name="Goeker M."/>
        </authorList>
    </citation>
    <scope>NUCLEOTIDE SEQUENCE [LARGE SCALE GENOMIC DNA]</scope>
    <source>
        <strain evidence="12 13">DSM 15099</strain>
    </source>
</reference>
<dbReference type="InterPro" id="IPR018171">
    <property type="entry name" value="Pept_tRNA_hydro_CS"/>
</dbReference>
<dbReference type="GO" id="GO:0072344">
    <property type="term" value="P:rescue of stalled ribosome"/>
    <property type="evidence" value="ECO:0007669"/>
    <property type="project" value="UniProtKB-UniRule"/>
</dbReference>
<evidence type="ECO:0000256" key="3">
    <source>
        <dbReference type="ARBA" id="ARBA00022555"/>
    </source>
</evidence>
<dbReference type="STRING" id="37659.GCA_000703125_00803"/>
<evidence type="ECO:0000256" key="6">
    <source>
        <dbReference type="ARBA" id="ARBA00038063"/>
    </source>
</evidence>
<feature type="binding site" evidence="9">
    <location>
        <position position="66"/>
    </location>
    <ligand>
        <name>tRNA</name>
        <dbReference type="ChEBI" id="CHEBI:17843"/>
    </ligand>
</feature>
<feature type="binding site" evidence="9">
    <location>
        <position position="112"/>
    </location>
    <ligand>
        <name>tRNA</name>
        <dbReference type="ChEBI" id="CHEBI:17843"/>
    </ligand>
</feature>
<dbReference type="OrthoDB" id="9800507at2"/>
<evidence type="ECO:0000256" key="2">
    <source>
        <dbReference type="ARBA" id="ARBA00022490"/>
    </source>
</evidence>
<evidence type="ECO:0000313" key="12">
    <source>
        <dbReference type="EMBL" id="PPK48846.1"/>
    </source>
</evidence>